<dbReference type="RefSeq" id="WP_008823500.1">
    <property type="nucleotide sequence ID" value="NZ_CAKAQX010000009.1"/>
</dbReference>
<evidence type="ECO:0000313" key="2">
    <source>
        <dbReference type="Proteomes" id="UP000757461"/>
    </source>
</evidence>
<dbReference type="AlphaFoldDB" id="A0A930N5Z6"/>
<reference evidence="1" key="1">
    <citation type="submission" date="2020-04" db="EMBL/GenBank/DDBJ databases">
        <title>Deep metagenomics examines the oral microbiome during advanced dental caries in children, revealing novel taxa and co-occurrences with host molecules.</title>
        <authorList>
            <person name="Baker J.L."/>
            <person name="Morton J.T."/>
            <person name="Dinis M."/>
            <person name="Alvarez R."/>
            <person name="Tran N.C."/>
            <person name="Knight R."/>
            <person name="Edlund A."/>
        </authorList>
    </citation>
    <scope>NUCLEOTIDE SEQUENCE</scope>
    <source>
        <strain evidence="1">JCVI_25_bin.9</strain>
    </source>
</reference>
<dbReference type="GeneID" id="66731719"/>
<organism evidence="1 2">
    <name type="scientific">Prevotella histicola</name>
    <dbReference type="NCBI Taxonomy" id="470565"/>
    <lineage>
        <taxon>Bacteria</taxon>
        <taxon>Pseudomonadati</taxon>
        <taxon>Bacteroidota</taxon>
        <taxon>Bacteroidia</taxon>
        <taxon>Bacteroidales</taxon>
        <taxon>Prevotellaceae</taxon>
        <taxon>Prevotella</taxon>
    </lineage>
</organism>
<dbReference type="EMBL" id="JABZSQ010000083">
    <property type="protein sequence ID" value="MBF1415022.1"/>
    <property type="molecule type" value="Genomic_DNA"/>
</dbReference>
<protein>
    <submittedName>
        <fullName evidence="1">Uncharacterized protein</fullName>
    </submittedName>
</protein>
<evidence type="ECO:0000313" key="1">
    <source>
        <dbReference type="EMBL" id="MBF1415022.1"/>
    </source>
</evidence>
<sequence length="70" mass="7814">MKRNYITPVTEQITIKLERHLLDLSFDDTPADPGSALAKPHVLLEDDNNDQLDINSTGVVSIGKHSVWDD</sequence>
<dbReference type="Proteomes" id="UP000757461">
    <property type="component" value="Unassembled WGS sequence"/>
</dbReference>
<name>A0A930N5Z6_9BACT</name>
<accession>A0A930N5Z6</accession>
<gene>
    <name evidence="1" type="ORF">HXN33_05520</name>
</gene>
<comment type="caution">
    <text evidence="1">The sequence shown here is derived from an EMBL/GenBank/DDBJ whole genome shotgun (WGS) entry which is preliminary data.</text>
</comment>
<proteinExistence type="predicted"/>